<keyword evidence="3 8" id="KW-0812">Transmembrane</keyword>
<protein>
    <submittedName>
        <fullName evidence="9">Preprotein translocase subunit TatB</fullName>
    </submittedName>
</protein>
<keyword evidence="7 8" id="KW-0472">Membrane</keyword>
<keyword evidence="4" id="KW-0653">Protein transport</keyword>
<keyword evidence="10" id="KW-1185">Reference proteome</keyword>
<evidence type="ECO:0000256" key="4">
    <source>
        <dbReference type="ARBA" id="ARBA00022927"/>
    </source>
</evidence>
<proteinExistence type="predicted"/>
<keyword evidence="6" id="KW-0811">Translocation</keyword>
<sequence length="79" mass="9280">MSLGELLLIFMVAIVVFGPSKLPMLATHLGILMRKINQLKEYGSSFWRQQLYALQLYENKRKAEEIDQKYEQMKSKNDN</sequence>
<evidence type="ECO:0000313" key="10">
    <source>
        <dbReference type="Proteomes" id="UP000054422"/>
    </source>
</evidence>
<reference evidence="9 10" key="1">
    <citation type="submission" date="2014-05" db="EMBL/GenBank/DDBJ databases">
        <authorList>
            <person name="Rizzardi K."/>
            <person name="Winiecka-Krusnell J."/>
            <person name="Ramliden M."/>
            <person name="Alm E."/>
            <person name="Andersson S."/>
            <person name="Byfors S."/>
        </authorList>
    </citation>
    <scope>NUCLEOTIDE SEQUENCE [LARGE SCALE GENOMIC DNA]</scope>
    <source>
        <strain evidence="9 10">LEGN</strain>
    </source>
</reference>
<keyword evidence="5 8" id="KW-1133">Transmembrane helix</keyword>
<evidence type="ECO:0000256" key="1">
    <source>
        <dbReference type="ARBA" id="ARBA00004167"/>
    </source>
</evidence>
<dbReference type="EMBL" id="JNCF01000006">
    <property type="protein sequence ID" value="KGP64027.1"/>
    <property type="molecule type" value="Genomic_DNA"/>
</dbReference>
<evidence type="ECO:0000256" key="7">
    <source>
        <dbReference type="ARBA" id="ARBA00023136"/>
    </source>
</evidence>
<gene>
    <name evidence="9" type="ORF">EP47_03645</name>
</gene>
<dbReference type="GO" id="GO:0015031">
    <property type="term" value="P:protein transport"/>
    <property type="evidence" value="ECO:0007669"/>
    <property type="project" value="UniProtKB-KW"/>
</dbReference>
<evidence type="ECO:0000256" key="6">
    <source>
        <dbReference type="ARBA" id="ARBA00023010"/>
    </source>
</evidence>
<accession>A0A0A2STE0</accession>
<dbReference type="Proteomes" id="UP000054422">
    <property type="component" value="Unassembled WGS sequence"/>
</dbReference>
<evidence type="ECO:0000256" key="2">
    <source>
        <dbReference type="ARBA" id="ARBA00022448"/>
    </source>
</evidence>
<dbReference type="RefSeq" id="WP_035887402.1">
    <property type="nucleotide sequence ID" value="NZ_JNCF01000006.1"/>
</dbReference>
<comment type="subcellular location">
    <subcellularLocation>
        <location evidence="1">Membrane</location>
        <topology evidence="1">Single-pass membrane protein</topology>
    </subcellularLocation>
</comment>
<evidence type="ECO:0000256" key="8">
    <source>
        <dbReference type="SAM" id="Phobius"/>
    </source>
</evidence>
<evidence type="ECO:0000313" key="9">
    <source>
        <dbReference type="EMBL" id="KGP64027.1"/>
    </source>
</evidence>
<evidence type="ECO:0000256" key="5">
    <source>
        <dbReference type="ARBA" id="ARBA00022989"/>
    </source>
</evidence>
<feature type="transmembrane region" description="Helical" evidence="8">
    <location>
        <begin position="6"/>
        <end position="32"/>
    </location>
</feature>
<comment type="caution">
    <text evidence="9">The sequence shown here is derived from an EMBL/GenBank/DDBJ whole genome shotgun (WGS) entry which is preliminary data.</text>
</comment>
<keyword evidence="2" id="KW-0813">Transport</keyword>
<dbReference type="OrthoDB" id="5653976at2"/>
<dbReference type="Pfam" id="PF02416">
    <property type="entry name" value="TatA_B_E"/>
    <property type="match status" value="1"/>
</dbReference>
<dbReference type="GO" id="GO:0016020">
    <property type="term" value="C:membrane"/>
    <property type="evidence" value="ECO:0007669"/>
    <property type="project" value="UniProtKB-ARBA"/>
</dbReference>
<dbReference type="Gene3D" id="1.20.5.3310">
    <property type="match status" value="1"/>
</dbReference>
<dbReference type="InterPro" id="IPR003369">
    <property type="entry name" value="TatA/B/E"/>
</dbReference>
<name>A0A0A2STE0_9GAMM</name>
<dbReference type="AlphaFoldDB" id="A0A0A2STE0"/>
<dbReference type="STRING" id="1498499.EP47_03645"/>
<evidence type="ECO:0000256" key="3">
    <source>
        <dbReference type="ARBA" id="ARBA00022692"/>
    </source>
</evidence>
<organism evidence="9 10">
    <name type="scientific">Legionella norrlandica</name>
    <dbReference type="NCBI Taxonomy" id="1498499"/>
    <lineage>
        <taxon>Bacteria</taxon>
        <taxon>Pseudomonadati</taxon>
        <taxon>Pseudomonadota</taxon>
        <taxon>Gammaproteobacteria</taxon>
        <taxon>Legionellales</taxon>
        <taxon>Legionellaceae</taxon>
        <taxon>Legionella</taxon>
    </lineage>
</organism>